<dbReference type="PROSITE" id="PS50943">
    <property type="entry name" value="HTH_CROC1"/>
    <property type="match status" value="1"/>
</dbReference>
<dbReference type="InterPro" id="IPR036271">
    <property type="entry name" value="Tet_transcr_reg_TetR-rel_C_sf"/>
</dbReference>
<dbReference type="SUPFAM" id="SSF46689">
    <property type="entry name" value="Homeodomain-like"/>
    <property type="match status" value="1"/>
</dbReference>
<comment type="caution">
    <text evidence="9">The sequence shown here is derived from an EMBL/GenBank/DDBJ whole genome shotgun (WGS) entry which is preliminary data.</text>
</comment>
<feature type="region of interest" description="Disordered" evidence="6">
    <location>
        <begin position="1"/>
        <end position="31"/>
    </location>
</feature>
<dbReference type="SUPFAM" id="SSF48498">
    <property type="entry name" value="Tetracyclin repressor-like, C-terminal domain"/>
    <property type="match status" value="1"/>
</dbReference>
<feature type="domain" description="HTH cro/C1-type" evidence="7">
    <location>
        <begin position="14"/>
        <end position="68"/>
    </location>
</feature>
<evidence type="ECO:0000256" key="1">
    <source>
        <dbReference type="ARBA" id="ARBA00022491"/>
    </source>
</evidence>
<dbReference type="GO" id="GO:0000976">
    <property type="term" value="F:transcription cis-regulatory region binding"/>
    <property type="evidence" value="ECO:0007669"/>
    <property type="project" value="TreeGrafter"/>
</dbReference>
<dbReference type="InterPro" id="IPR050109">
    <property type="entry name" value="HTH-type_TetR-like_transc_reg"/>
</dbReference>
<evidence type="ECO:0000259" key="8">
    <source>
        <dbReference type="PROSITE" id="PS50977"/>
    </source>
</evidence>
<dbReference type="Gene3D" id="1.10.260.40">
    <property type="entry name" value="lambda repressor-like DNA-binding domains"/>
    <property type="match status" value="1"/>
</dbReference>
<dbReference type="InterPro" id="IPR039538">
    <property type="entry name" value="BetI_C"/>
</dbReference>
<dbReference type="Pfam" id="PF00440">
    <property type="entry name" value="TetR_N"/>
    <property type="match status" value="1"/>
</dbReference>
<evidence type="ECO:0000256" key="4">
    <source>
        <dbReference type="ARBA" id="ARBA00023163"/>
    </source>
</evidence>
<keyword evidence="1" id="KW-0678">Repressor</keyword>
<dbReference type="InterPro" id="IPR010982">
    <property type="entry name" value="Lambda_DNA-bd_dom_sf"/>
</dbReference>
<evidence type="ECO:0000256" key="5">
    <source>
        <dbReference type="PROSITE-ProRule" id="PRU00335"/>
    </source>
</evidence>
<accession>A0A7Z0KA74</accession>
<dbReference type="SMART" id="SM00530">
    <property type="entry name" value="HTH_XRE"/>
    <property type="match status" value="1"/>
</dbReference>
<evidence type="ECO:0000313" key="10">
    <source>
        <dbReference type="Proteomes" id="UP000535437"/>
    </source>
</evidence>
<evidence type="ECO:0000256" key="6">
    <source>
        <dbReference type="SAM" id="MobiDB-lite"/>
    </source>
</evidence>
<dbReference type="FunFam" id="1.10.10.60:FF:000141">
    <property type="entry name" value="TetR family transcriptional regulator"/>
    <property type="match status" value="1"/>
</dbReference>
<keyword evidence="4" id="KW-0804">Transcription</keyword>
<dbReference type="PRINTS" id="PR00455">
    <property type="entry name" value="HTHTETR"/>
</dbReference>
<gene>
    <name evidence="9" type="ORF">HNR09_001939</name>
</gene>
<feature type="region of interest" description="Disordered" evidence="6">
    <location>
        <begin position="288"/>
        <end position="323"/>
    </location>
</feature>
<dbReference type="InterPro" id="IPR001647">
    <property type="entry name" value="HTH_TetR"/>
</dbReference>
<organism evidence="9 10">
    <name type="scientific">Nesterenkonia xinjiangensis</name>
    <dbReference type="NCBI Taxonomy" id="225327"/>
    <lineage>
        <taxon>Bacteria</taxon>
        <taxon>Bacillati</taxon>
        <taxon>Actinomycetota</taxon>
        <taxon>Actinomycetes</taxon>
        <taxon>Micrococcales</taxon>
        <taxon>Micrococcaceae</taxon>
        <taxon>Nesterenkonia</taxon>
    </lineage>
</organism>
<reference evidence="9 10" key="1">
    <citation type="submission" date="2020-07" db="EMBL/GenBank/DDBJ databases">
        <title>Sequencing the genomes of 1000 actinobacteria strains.</title>
        <authorList>
            <person name="Klenk H.-P."/>
        </authorList>
    </citation>
    <scope>NUCLEOTIDE SEQUENCE [LARGE SCALE GENOMIC DNA]</scope>
    <source>
        <strain evidence="9 10">DSM 15475</strain>
    </source>
</reference>
<dbReference type="RefSeq" id="WP_179541860.1">
    <property type="nucleotide sequence ID" value="NZ_BAAALL010000005.1"/>
</dbReference>
<protein>
    <submittedName>
        <fullName evidence="9">AcrR family transcriptional regulator</fullName>
    </submittedName>
</protein>
<keyword evidence="10" id="KW-1185">Reference proteome</keyword>
<dbReference type="EMBL" id="JACCFY010000001">
    <property type="protein sequence ID" value="NYJ78528.1"/>
    <property type="molecule type" value="Genomic_DNA"/>
</dbReference>
<keyword evidence="2" id="KW-0805">Transcription regulation</keyword>
<feature type="compositionally biased region" description="Acidic residues" evidence="6">
    <location>
        <begin position="290"/>
        <end position="302"/>
    </location>
</feature>
<dbReference type="Pfam" id="PF13977">
    <property type="entry name" value="TetR_C_6"/>
    <property type="match status" value="1"/>
</dbReference>
<dbReference type="GO" id="GO:0045892">
    <property type="term" value="P:negative regulation of DNA-templated transcription"/>
    <property type="evidence" value="ECO:0007669"/>
    <property type="project" value="UniProtKB-ARBA"/>
</dbReference>
<evidence type="ECO:0000256" key="3">
    <source>
        <dbReference type="ARBA" id="ARBA00023125"/>
    </source>
</evidence>
<evidence type="ECO:0000259" key="7">
    <source>
        <dbReference type="PROSITE" id="PS50943"/>
    </source>
</evidence>
<evidence type="ECO:0000313" key="9">
    <source>
        <dbReference type="EMBL" id="NYJ78528.1"/>
    </source>
</evidence>
<dbReference type="PROSITE" id="PS50977">
    <property type="entry name" value="HTH_TETR_2"/>
    <property type="match status" value="1"/>
</dbReference>
<evidence type="ECO:0000256" key="2">
    <source>
        <dbReference type="ARBA" id="ARBA00023015"/>
    </source>
</evidence>
<dbReference type="GO" id="GO:0003700">
    <property type="term" value="F:DNA-binding transcription factor activity"/>
    <property type="evidence" value="ECO:0007669"/>
    <property type="project" value="TreeGrafter"/>
</dbReference>
<proteinExistence type="predicted"/>
<feature type="domain" description="HTH tetR-type" evidence="8">
    <location>
        <begin position="98"/>
        <end position="158"/>
    </location>
</feature>
<dbReference type="PANTHER" id="PTHR30055">
    <property type="entry name" value="HTH-TYPE TRANSCRIPTIONAL REGULATOR RUTR"/>
    <property type="match status" value="1"/>
</dbReference>
<dbReference type="AlphaFoldDB" id="A0A7Z0KA74"/>
<dbReference type="SUPFAM" id="SSF47413">
    <property type="entry name" value="lambda repressor-like DNA-binding domains"/>
    <property type="match status" value="1"/>
</dbReference>
<feature type="DNA-binding region" description="H-T-H motif" evidence="5">
    <location>
        <begin position="121"/>
        <end position="140"/>
    </location>
</feature>
<dbReference type="PANTHER" id="PTHR30055:SF238">
    <property type="entry name" value="MYCOFACTOCIN BIOSYNTHESIS TRANSCRIPTIONAL REGULATOR MFTR-RELATED"/>
    <property type="match status" value="1"/>
</dbReference>
<dbReference type="InterPro" id="IPR001387">
    <property type="entry name" value="Cro/C1-type_HTH"/>
</dbReference>
<keyword evidence="3 5" id="KW-0238">DNA-binding</keyword>
<dbReference type="Pfam" id="PF13560">
    <property type="entry name" value="HTH_31"/>
    <property type="match status" value="1"/>
</dbReference>
<dbReference type="InterPro" id="IPR009057">
    <property type="entry name" value="Homeodomain-like_sf"/>
</dbReference>
<dbReference type="Proteomes" id="UP000535437">
    <property type="component" value="Unassembled WGS sequence"/>
</dbReference>
<sequence length="323" mass="35464">MSRTTTGRPSTDRVRAAIRASGRSQRQVAAEMGMDETKLSKSLSGQRRFTDDEFVTLARVTGVPVGELLEQGPGEAPVSVAPPETDPSGASPSTPEQARRRLEIIESAWRLFARTGFEAVRVSDIAAAAGVSSATVHYYFPAKPDLFAMALSHSVKLAYDRQVARLTGVQDPVERLWRLLEMQSPHGEAGRLDWSIWLQSWNRVALAGGRDEEYVEIYRRWSETVRSAIDAGQRAGTFQPGPSEDLTGELTAFVDGLGVQVLTGVLSEEDMERRLREHLRRRILQPDVDLPGEDLPDVDLPGEDLPIERPVPSSQGSPPAVEA</sequence>
<feature type="region of interest" description="Disordered" evidence="6">
    <location>
        <begin position="66"/>
        <end position="98"/>
    </location>
</feature>
<dbReference type="Gene3D" id="1.10.357.10">
    <property type="entry name" value="Tetracycline Repressor, domain 2"/>
    <property type="match status" value="1"/>
</dbReference>
<name>A0A7Z0KA74_9MICC</name>
<dbReference type="CDD" id="cd00093">
    <property type="entry name" value="HTH_XRE"/>
    <property type="match status" value="1"/>
</dbReference>